<evidence type="ECO:0000256" key="7">
    <source>
        <dbReference type="SAM" id="Phobius"/>
    </source>
</evidence>
<evidence type="ECO:0000256" key="6">
    <source>
        <dbReference type="ARBA" id="ARBA00049660"/>
    </source>
</evidence>
<dbReference type="GO" id="GO:0015707">
    <property type="term" value="P:nitrite transport"/>
    <property type="evidence" value="ECO:0007669"/>
    <property type="project" value="TreeGrafter"/>
</dbReference>
<evidence type="ECO:0000256" key="1">
    <source>
        <dbReference type="ARBA" id="ARBA00004141"/>
    </source>
</evidence>
<protein>
    <recommendedName>
        <fullName evidence="10">Formate transporter</fullName>
    </recommendedName>
</protein>
<dbReference type="VEuPathDB" id="FungiDB:SI65_10188"/>
<evidence type="ECO:0000256" key="4">
    <source>
        <dbReference type="ARBA" id="ARBA00022989"/>
    </source>
</evidence>
<evidence type="ECO:0000313" key="9">
    <source>
        <dbReference type="Proteomes" id="UP000094569"/>
    </source>
</evidence>
<sequence>MLDALSPNDVVASVSRTGALKGHSRLDKVFFSSVFAGSLLAFACGTLLSTNAAAWYQDNAGGLIRTLSSLVFPYGLAMIILCGADLCTSSFLFTTVAALHRKLSWWRVLVHWFVTFWGNLAGSLFVMALIFGYGEVFSAEPYKSEVISFANKKQVNPEFHMVFLRGIGCNWLVSMACYFALQGRDLSSKLMGIWWPIFGFVSLGFDHVVANMTFIPMAIFLGAPEISVGLYIWKGIIPALIGNIVGGALFCSVYFWYMHLMEVETLPFFNQKQDESHSEGQSETPHKDDVEARAGMISATA</sequence>
<dbReference type="EMBL" id="JXNT01000027">
    <property type="protein sequence ID" value="ODM14353.1"/>
    <property type="molecule type" value="Genomic_DNA"/>
</dbReference>
<keyword evidence="2" id="KW-0813">Transport</keyword>
<accession>A0A1E3B096</accession>
<evidence type="ECO:0000313" key="8">
    <source>
        <dbReference type="EMBL" id="ODM14353.1"/>
    </source>
</evidence>
<dbReference type="FunFam" id="1.20.1080.10:FF:000011">
    <property type="entry name" value="Formate family transporter"/>
    <property type="match status" value="1"/>
</dbReference>
<name>A0A1E3B096_ASPCR</name>
<evidence type="ECO:0000256" key="3">
    <source>
        <dbReference type="ARBA" id="ARBA00022692"/>
    </source>
</evidence>
<feature type="transmembrane region" description="Helical" evidence="7">
    <location>
        <begin position="29"/>
        <end position="56"/>
    </location>
</feature>
<proteinExistence type="inferred from homology"/>
<dbReference type="Proteomes" id="UP000094569">
    <property type="component" value="Unassembled WGS sequence"/>
</dbReference>
<keyword evidence="4 7" id="KW-1133">Transmembrane helix</keyword>
<keyword evidence="3 7" id="KW-0812">Transmembrane</keyword>
<dbReference type="InterPro" id="IPR023271">
    <property type="entry name" value="Aquaporin-like"/>
</dbReference>
<comment type="caution">
    <text evidence="8">The sequence shown here is derived from an EMBL/GenBank/DDBJ whole genome shotgun (WGS) entry which is preliminary data.</text>
</comment>
<feature type="transmembrane region" description="Helical" evidence="7">
    <location>
        <begin position="231"/>
        <end position="257"/>
    </location>
</feature>
<comment type="subcellular location">
    <subcellularLocation>
        <location evidence="1">Membrane</location>
        <topology evidence="1">Multi-pass membrane protein</topology>
    </subcellularLocation>
</comment>
<evidence type="ECO:0000256" key="2">
    <source>
        <dbReference type="ARBA" id="ARBA00022448"/>
    </source>
</evidence>
<evidence type="ECO:0000256" key="5">
    <source>
        <dbReference type="ARBA" id="ARBA00023136"/>
    </source>
</evidence>
<comment type="similarity">
    <text evidence="6">Belongs to the FNT transporter (TC 1.A.16) family.</text>
</comment>
<dbReference type="STRING" id="573508.A0A1E3B096"/>
<feature type="transmembrane region" description="Helical" evidence="7">
    <location>
        <begin position="193"/>
        <end position="219"/>
    </location>
</feature>
<dbReference type="GO" id="GO:0015513">
    <property type="term" value="F:high-affinity secondary active nitrite transmembrane transporter activity"/>
    <property type="evidence" value="ECO:0007669"/>
    <property type="project" value="TreeGrafter"/>
</dbReference>
<dbReference type="Gene3D" id="1.20.1080.10">
    <property type="entry name" value="Glycerol uptake facilitator protein"/>
    <property type="match status" value="1"/>
</dbReference>
<keyword evidence="5 7" id="KW-0472">Membrane</keyword>
<organism evidence="8 9">
    <name type="scientific">Aspergillus cristatus</name>
    <name type="common">Chinese Fuzhuan brick tea-fermentation fungus</name>
    <name type="synonym">Eurotium cristatum</name>
    <dbReference type="NCBI Taxonomy" id="573508"/>
    <lineage>
        <taxon>Eukaryota</taxon>
        <taxon>Fungi</taxon>
        <taxon>Dikarya</taxon>
        <taxon>Ascomycota</taxon>
        <taxon>Pezizomycotina</taxon>
        <taxon>Eurotiomycetes</taxon>
        <taxon>Eurotiomycetidae</taxon>
        <taxon>Eurotiales</taxon>
        <taxon>Aspergillaceae</taxon>
        <taxon>Aspergillus</taxon>
        <taxon>Aspergillus subgen. Aspergillus</taxon>
    </lineage>
</organism>
<dbReference type="PANTHER" id="PTHR30520">
    <property type="entry name" value="FORMATE TRANSPORTER-RELATED"/>
    <property type="match status" value="1"/>
</dbReference>
<gene>
    <name evidence="8" type="ORF">SI65_10188</name>
</gene>
<dbReference type="AlphaFoldDB" id="A0A1E3B096"/>
<dbReference type="OrthoDB" id="4829at2759"/>
<feature type="transmembrane region" description="Helical" evidence="7">
    <location>
        <begin position="162"/>
        <end position="181"/>
    </location>
</feature>
<feature type="transmembrane region" description="Helical" evidence="7">
    <location>
        <begin position="76"/>
        <end position="97"/>
    </location>
</feature>
<dbReference type="InterPro" id="IPR000292">
    <property type="entry name" value="For/NO2_transpt"/>
</dbReference>
<reference evidence="8 9" key="1">
    <citation type="journal article" date="2016" name="BMC Genomics">
        <title>Comparative genomic and transcriptomic analyses of the Fuzhuan brick tea-fermentation fungus Aspergillus cristatus.</title>
        <authorList>
            <person name="Ge Y."/>
            <person name="Wang Y."/>
            <person name="Liu Y."/>
            <person name="Tan Y."/>
            <person name="Ren X."/>
            <person name="Zhang X."/>
            <person name="Hyde K.D."/>
            <person name="Liu Y."/>
            <person name="Liu Z."/>
        </authorList>
    </citation>
    <scope>NUCLEOTIDE SEQUENCE [LARGE SCALE GENOMIC DNA]</scope>
    <source>
        <strain evidence="8 9">GZAAS20.1005</strain>
    </source>
</reference>
<evidence type="ECO:0008006" key="10">
    <source>
        <dbReference type="Google" id="ProtNLM"/>
    </source>
</evidence>
<dbReference type="GO" id="GO:0005886">
    <property type="term" value="C:plasma membrane"/>
    <property type="evidence" value="ECO:0007669"/>
    <property type="project" value="TreeGrafter"/>
</dbReference>
<dbReference type="PANTHER" id="PTHR30520:SF6">
    <property type="entry name" value="FORMATE_NITRATE FAMILY TRANSPORTER (EUROFUNG)"/>
    <property type="match status" value="1"/>
</dbReference>
<feature type="transmembrane region" description="Helical" evidence="7">
    <location>
        <begin position="109"/>
        <end position="133"/>
    </location>
</feature>
<dbReference type="Pfam" id="PF01226">
    <property type="entry name" value="Form_Nir_trans"/>
    <property type="match status" value="1"/>
</dbReference>
<keyword evidence="9" id="KW-1185">Reference proteome</keyword>